<dbReference type="OrthoDB" id="5541002at2"/>
<gene>
    <name evidence="2" type="ORF">EVS81_04890</name>
</gene>
<evidence type="ECO:0000256" key="1">
    <source>
        <dbReference type="SAM" id="MobiDB-lite"/>
    </source>
</evidence>
<organism evidence="2 3">
    <name type="scientific">Leucobacter triazinivorans</name>
    <dbReference type="NCBI Taxonomy" id="1784719"/>
    <lineage>
        <taxon>Bacteria</taxon>
        <taxon>Bacillati</taxon>
        <taxon>Actinomycetota</taxon>
        <taxon>Actinomycetes</taxon>
        <taxon>Micrococcales</taxon>
        <taxon>Microbacteriaceae</taxon>
        <taxon>Leucobacter</taxon>
    </lineage>
</organism>
<dbReference type="EMBL" id="CP035806">
    <property type="protein sequence ID" value="QBE48251.1"/>
    <property type="molecule type" value="Genomic_DNA"/>
</dbReference>
<keyword evidence="3" id="KW-1185">Reference proteome</keyword>
<reference evidence="2 3" key="1">
    <citation type="submission" date="2019-02" db="EMBL/GenBank/DDBJ databases">
        <authorList>
            <person name="Sun L."/>
            <person name="Pan D."/>
            <person name="Wu X."/>
        </authorList>
    </citation>
    <scope>NUCLEOTIDE SEQUENCE [LARGE SCALE GENOMIC DNA]</scope>
    <source>
        <strain evidence="2 3">JW-1</strain>
    </source>
</reference>
<evidence type="ECO:0000313" key="3">
    <source>
        <dbReference type="Proteomes" id="UP000289260"/>
    </source>
</evidence>
<dbReference type="Proteomes" id="UP000289260">
    <property type="component" value="Chromosome"/>
</dbReference>
<accession>A0A4P6KE79</accession>
<dbReference type="KEGG" id="ltr:EVS81_04890"/>
<evidence type="ECO:0000313" key="2">
    <source>
        <dbReference type="EMBL" id="QBE48251.1"/>
    </source>
</evidence>
<sequence length="143" mass="16813">MVSTKRVQPEQFETTEWHTAERKSRFVNTLLRFIKDDCPREKFIKQLYDGLYNDGHFGFIAHYDIHGFYDEQLSTPERRSLFIAELRRGCEQHSHLDRPDLWSDVKAVLAERLSPREPRTATRARTATSARRAAPKYDGPTLF</sequence>
<dbReference type="RefSeq" id="WP_130109389.1">
    <property type="nucleotide sequence ID" value="NZ_CP035806.1"/>
</dbReference>
<dbReference type="AlphaFoldDB" id="A0A4P6KE79"/>
<proteinExistence type="predicted"/>
<protein>
    <submittedName>
        <fullName evidence="2">Uncharacterized protein</fullName>
    </submittedName>
</protein>
<name>A0A4P6KE79_9MICO</name>
<feature type="region of interest" description="Disordered" evidence="1">
    <location>
        <begin position="116"/>
        <end position="143"/>
    </location>
</feature>
<feature type="compositionally biased region" description="Low complexity" evidence="1">
    <location>
        <begin position="121"/>
        <end position="132"/>
    </location>
</feature>